<dbReference type="InterPro" id="IPR002398">
    <property type="entry name" value="Pept_C14"/>
</dbReference>
<dbReference type="InterPro" id="IPR001309">
    <property type="entry name" value="Pept_C14_p20"/>
</dbReference>
<reference evidence="5" key="1">
    <citation type="submission" date="2016-04" db="UniProtKB">
        <authorList>
            <consortium name="WormBaseParasite"/>
        </authorList>
    </citation>
    <scope>IDENTIFICATION</scope>
</reference>
<dbReference type="PANTHER" id="PTHR10454:SF210">
    <property type="entry name" value="CASPASE-2"/>
    <property type="match status" value="1"/>
</dbReference>
<dbReference type="AlphaFoldDB" id="A0A158QI13"/>
<dbReference type="GO" id="GO:0006508">
    <property type="term" value="P:proteolysis"/>
    <property type="evidence" value="ECO:0007669"/>
    <property type="project" value="InterPro"/>
</dbReference>
<feature type="domain" description="Caspase family p20" evidence="4">
    <location>
        <begin position="69"/>
        <end position="189"/>
    </location>
</feature>
<dbReference type="Gene3D" id="3.30.70.1470">
    <property type="entry name" value="Caspase-like"/>
    <property type="match status" value="1"/>
</dbReference>
<dbReference type="PROSITE" id="PS01121">
    <property type="entry name" value="CASPASE_HIS"/>
    <property type="match status" value="1"/>
</dbReference>
<evidence type="ECO:0000259" key="3">
    <source>
        <dbReference type="PROSITE" id="PS50207"/>
    </source>
</evidence>
<proteinExistence type="inferred from homology"/>
<dbReference type="STRING" id="102285.A0A158QI13"/>
<name>A0A158QI13_RODNA</name>
<sequence length="302" mass="33643">LLSCYLLISPIRNAPTLCPNPPNLSSKPIGGSPETSISVDSWRYIAESEISDPDLAYPRVLNPNNRSNPRGVCLLINQRDFDQAKTGQERRDGTDIDADVVERTFIKCGYAVNRATNLTLRKMEYLLDDVRNQNHSKYDSFVCVILSHGCEGMVFASDGTINVDRLISYFRSDRCPTLAGKPKMFFIQVSANLLFLLCYASSEGMLITKMPIEADVFVANSTFPGYYAWRNSHTGSWFIQELCKVIKADQDLGKSHDVAALLTVVARKVAILYESNTGQADSHASKQMVSVTSTLTRKAYLF</sequence>
<dbReference type="SMART" id="SM00115">
    <property type="entry name" value="CASc"/>
    <property type="match status" value="1"/>
</dbReference>
<dbReference type="SUPFAM" id="SSF52129">
    <property type="entry name" value="Caspase-like"/>
    <property type="match status" value="1"/>
</dbReference>
<dbReference type="PROSITE" id="PS50208">
    <property type="entry name" value="CASPASE_P20"/>
    <property type="match status" value="1"/>
</dbReference>
<accession>A0A158QI13</accession>
<evidence type="ECO:0000313" key="5">
    <source>
        <dbReference type="WBParaSite" id="HNAJ_0000848001-mRNA-1"/>
    </source>
</evidence>
<dbReference type="InterPro" id="IPR011600">
    <property type="entry name" value="Pept_C14_caspase"/>
</dbReference>
<organism evidence="5">
    <name type="scientific">Rodentolepis nana</name>
    <name type="common">Dwarf tapeworm</name>
    <name type="synonym">Hymenolepis nana</name>
    <dbReference type="NCBI Taxonomy" id="102285"/>
    <lineage>
        <taxon>Eukaryota</taxon>
        <taxon>Metazoa</taxon>
        <taxon>Spiralia</taxon>
        <taxon>Lophotrochozoa</taxon>
        <taxon>Platyhelminthes</taxon>
        <taxon>Cestoda</taxon>
        <taxon>Eucestoda</taxon>
        <taxon>Cyclophyllidea</taxon>
        <taxon>Hymenolepididae</taxon>
        <taxon>Rodentolepis</taxon>
    </lineage>
</organism>
<dbReference type="Gene3D" id="3.40.50.1460">
    <property type="match status" value="1"/>
</dbReference>
<evidence type="ECO:0000259" key="4">
    <source>
        <dbReference type="PROSITE" id="PS50208"/>
    </source>
</evidence>
<evidence type="ECO:0000256" key="1">
    <source>
        <dbReference type="ARBA" id="ARBA00010134"/>
    </source>
</evidence>
<dbReference type="InterPro" id="IPR016129">
    <property type="entry name" value="Caspase_his_AS"/>
</dbReference>
<dbReference type="WBParaSite" id="HNAJ_0000848001-mRNA-1">
    <property type="protein sequence ID" value="HNAJ_0000848001-mRNA-1"/>
    <property type="gene ID" value="HNAJ_0000848001"/>
</dbReference>
<dbReference type="InterPro" id="IPR015917">
    <property type="entry name" value="Pept_C14A"/>
</dbReference>
<evidence type="ECO:0000256" key="2">
    <source>
        <dbReference type="RuleBase" id="RU003971"/>
    </source>
</evidence>
<dbReference type="PROSITE" id="PS50207">
    <property type="entry name" value="CASPASE_P10"/>
    <property type="match status" value="1"/>
</dbReference>
<dbReference type="InterPro" id="IPR029030">
    <property type="entry name" value="Caspase-like_dom_sf"/>
</dbReference>
<dbReference type="PRINTS" id="PR00376">
    <property type="entry name" value="IL1BCENZYME"/>
</dbReference>
<dbReference type="Pfam" id="PF00656">
    <property type="entry name" value="Peptidase_C14"/>
    <property type="match status" value="1"/>
</dbReference>
<feature type="domain" description="Caspase family p10" evidence="3">
    <location>
        <begin position="206"/>
        <end position="302"/>
    </location>
</feature>
<dbReference type="CDD" id="cd00032">
    <property type="entry name" value="CASc"/>
    <property type="match status" value="1"/>
</dbReference>
<dbReference type="PANTHER" id="PTHR10454">
    <property type="entry name" value="CASPASE"/>
    <property type="match status" value="1"/>
</dbReference>
<dbReference type="InterPro" id="IPR002138">
    <property type="entry name" value="Pept_C14_p10"/>
</dbReference>
<comment type="similarity">
    <text evidence="1 2">Belongs to the peptidase C14A family.</text>
</comment>
<dbReference type="GO" id="GO:0004197">
    <property type="term" value="F:cysteine-type endopeptidase activity"/>
    <property type="evidence" value="ECO:0007669"/>
    <property type="project" value="InterPro"/>
</dbReference>
<protein>
    <submittedName>
        <fullName evidence="5">Caspase 3, apoptosis-related cysteine peptidase b</fullName>
    </submittedName>
</protein>